<sequence>MASSGEFKFTFLRGSGFLHSLIGEWDLMADETGQWPSQKGFLIFEETKIIVVIERSEAIRRGIEGTYSVEGNRILMMEISVDTAPERGAPGDMVFELDGDLLTITWLSTTLTRQTPNHVDRFRRRADPKAVLPPQVAVYDSGGSVRDM</sequence>
<evidence type="ECO:0000313" key="1">
    <source>
        <dbReference type="EMBL" id="ETX06811.1"/>
    </source>
</evidence>
<gene>
    <name evidence="1" type="ORF">ETSY2_14910</name>
</gene>
<proteinExistence type="predicted"/>
<comment type="caution">
    <text evidence="1">The sequence shown here is derived from an EMBL/GenBank/DDBJ whole genome shotgun (WGS) entry which is preliminary data.</text>
</comment>
<dbReference type="HOGENOM" id="CLU_1755491_0_0_7"/>
<keyword evidence="2" id="KW-1185">Reference proteome</keyword>
<organism evidence="1 2">
    <name type="scientific">Candidatus Entotheonella gemina</name>
    <dbReference type="NCBI Taxonomy" id="1429439"/>
    <lineage>
        <taxon>Bacteria</taxon>
        <taxon>Pseudomonadati</taxon>
        <taxon>Nitrospinota/Tectimicrobiota group</taxon>
        <taxon>Candidatus Tectimicrobiota</taxon>
        <taxon>Candidatus Entotheonellia</taxon>
        <taxon>Candidatus Entotheonellales</taxon>
        <taxon>Candidatus Entotheonellaceae</taxon>
        <taxon>Candidatus Entotheonella</taxon>
    </lineage>
</organism>
<dbReference type="Proteomes" id="UP000019140">
    <property type="component" value="Unassembled WGS sequence"/>
</dbReference>
<dbReference type="AlphaFoldDB" id="W4MA99"/>
<protein>
    <submittedName>
        <fullName evidence="1">Uncharacterized protein</fullName>
    </submittedName>
</protein>
<evidence type="ECO:0000313" key="2">
    <source>
        <dbReference type="Proteomes" id="UP000019140"/>
    </source>
</evidence>
<dbReference type="EMBL" id="AZHX01000596">
    <property type="protein sequence ID" value="ETX06811.1"/>
    <property type="molecule type" value="Genomic_DNA"/>
</dbReference>
<reference evidence="1 2" key="1">
    <citation type="journal article" date="2014" name="Nature">
        <title>An environmental bacterial taxon with a large and distinct metabolic repertoire.</title>
        <authorList>
            <person name="Wilson M.C."/>
            <person name="Mori T."/>
            <person name="Ruckert C."/>
            <person name="Uria A.R."/>
            <person name="Helf M.J."/>
            <person name="Takada K."/>
            <person name="Gernert C."/>
            <person name="Steffens U.A."/>
            <person name="Heycke N."/>
            <person name="Schmitt S."/>
            <person name="Rinke C."/>
            <person name="Helfrich E.J."/>
            <person name="Brachmann A.O."/>
            <person name="Gurgui C."/>
            <person name="Wakimoto T."/>
            <person name="Kracht M."/>
            <person name="Crusemann M."/>
            <person name="Hentschel U."/>
            <person name="Abe I."/>
            <person name="Matsunaga S."/>
            <person name="Kalinowski J."/>
            <person name="Takeyama H."/>
            <person name="Piel J."/>
        </authorList>
    </citation>
    <scope>NUCLEOTIDE SEQUENCE [LARGE SCALE GENOMIC DNA]</scope>
    <source>
        <strain evidence="2">TSY2</strain>
    </source>
</reference>
<name>W4MA99_9BACT</name>
<accession>W4MA99</accession>